<keyword evidence="4" id="KW-0378">Hydrolase</keyword>
<dbReference type="CDD" id="cd04278">
    <property type="entry name" value="ZnMc_MMP"/>
    <property type="match status" value="1"/>
</dbReference>
<feature type="chain" id="PRO_5044896414" description="Peptidase metallopeptidase domain-containing protein" evidence="10">
    <location>
        <begin position="34"/>
        <end position="432"/>
    </location>
</feature>
<name>A0ABD2JHL1_HETSC</name>
<evidence type="ECO:0000256" key="4">
    <source>
        <dbReference type="ARBA" id="ARBA00022801"/>
    </source>
</evidence>
<sequence>MWHHKSRHSLLSFSVANFCLFSLLFWHFDALLAREENYEPIPDEKATDYLLNFGYVEPGKLQEAGGTEDKENILEKAIKAFQSFAHLPETGKLDIKTKKKMAQPRCGMQDAQMIVGPGGGPKWNKNLVTFKINNFSPQLPQSRIRDAIKRAYDTWSQVIPVRFQETQGQADINVQFAARSHGDPWPFDGRSGVLAHATMPTDGKLHFDDDERWALGPEDARKIANGYTDLFPVAVHEIGHTLGLEHSKVENAIMAPFYQESVDDNGNYIPQTLKSDDIRRIQAIYGGSGGGGRTPSSAAGTSGGRRPTTTTGGRGGGSTGSGSFGSGGWGSGSSFGGFGSSGRGSSFGGSGGSRSRFGTSDDDWGGLFGSGGRSRTPSWQSPDGRTRSRVTASGTDWPSSRFGSSSSSRGHKSGGGGGFSLDSLFSKWMGRR</sequence>
<evidence type="ECO:0000256" key="3">
    <source>
        <dbReference type="ARBA" id="ARBA00022723"/>
    </source>
</evidence>
<dbReference type="InterPro" id="IPR002477">
    <property type="entry name" value="Peptidoglycan-bd-like"/>
</dbReference>
<keyword evidence="6" id="KW-0482">Metalloprotease</keyword>
<dbReference type="GO" id="GO:0006508">
    <property type="term" value="P:proteolysis"/>
    <property type="evidence" value="ECO:0007669"/>
    <property type="project" value="UniProtKB-KW"/>
</dbReference>
<feature type="binding site" description="in inhibited form" evidence="8">
    <location>
        <position position="106"/>
    </location>
    <ligand>
        <name>Zn(2+)</name>
        <dbReference type="ChEBI" id="CHEBI:29105"/>
        <label>2</label>
        <note>catalytic</note>
    </ligand>
</feature>
<comment type="cofactor">
    <cofactor evidence="8">
        <name>Zn(2+)</name>
        <dbReference type="ChEBI" id="CHEBI:29105"/>
    </cofactor>
    <text evidence="8">Binds 2 Zn(2+) ions per subunit.</text>
</comment>
<dbReference type="Pfam" id="PF00413">
    <property type="entry name" value="Peptidase_M10"/>
    <property type="match status" value="1"/>
</dbReference>
<dbReference type="InterPro" id="IPR036365">
    <property type="entry name" value="PGBD-like_sf"/>
</dbReference>
<feature type="compositionally biased region" description="Low complexity" evidence="9">
    <location>
        <begin position="294"/>
        <end position="311"/>
    </location>
</feature>
<dbReference type="InterPro" id="IPR033739">
    <property type="entry name" value="M10A_MMP"/>
</dbReference>
<evidence type="ECO:0000256" key="10">
    <source>
        <dbReference type="SAM" id="SignalP"/>
    </source>
</evidence>
<comment type="similarity">
    <text evidence="1">Belongs to the peptidase M10A family.</text>
</comment>
<evidence type="ECO:0000313" key="12">
    <source>
        <dbReference type="EMBL" id="KAL3090101.1"/>
    </source>
</evidence>
<dbReference type="PRINTS" id="PR00138">
    <property type="entry name" value="MATRIXIN"/>
</dbReference>
<feature type="binding site" evidence="8">
    <location>
        <position position="246"/>
    </location>
    <ligand>
        <name>Zn(2+)</name>
        <dbReference type="ChEBI" id="CHEBI:29105"/>
        <label>2</label>
        <note>catalytic</note>
    </ligand>
</feature>
<dbReference type="SUPFAM" id="SSF47090">
    <property type="entry name" value="PGBD-like"/>
    <property type="match status" value="1"/>
</dbReference>
<dbReference type="Proteomes" id="UP001620645">
    <property type="component" value="Unassembled WGS sequence"/>
</dbReference>
<feature type="binding site" evidence="8">
    <location>
        <position position="211"/>
    </location>
    <ligand>
        <name>Ca(2+)</name>
        <dbReference type="ChEBI" id="CHEBI:29108"/>
        <label>1</label>
    </ligand>
</feature>
<feature type="binding site" evidence="8">
    <location>
        <position position="183"/>
    </location>
    <ligand>
        <name>Zn(2+)</name>
        <dbReference type="ChEBI" id="CHEBI:29105"/>
        <label>1</label>
    </ligand>
</feature>
<evidence type="ECO:0000256" key="5">
    <source>
        <dbReference type="ARBA" id="ARBA00022833"/>
    </source>
</evidence>
<feature type="binding site" evidence="8">
    <location>
        <position position="240"/>
    </location>
    <ligand>
        <name>Zn(2+)</name>
        <dbReference type="ChEBI" id="CHEBI:29105"/>
        <label>2</label>
        <note>catalytic</note>
    </ligand>
</feature>
<dbReference type="EMBL" id="JBICCN010000143">
    <property type="protein sequence ID" value="KAL3090101.1"/>
    <property type="molecule type" value="Genomic_DNA"/>
</dbReference>
<keyword evidence="2" id="KW-0645">Protease</keyword>
<feature type="region of interest" description="Disordered" evidence="9">
    <location>
        <begin position="284"/>
        <end position="328"/>
    </location>
</feature>
<reference evidence="12 13" key="1">
    <citation type="submission" date="2024-10" db="EMBL/GenBank/DDBJ databases">
        <authorList>
            <person name="Kim D."/>
        </authorList>
    </citation>
    <scope>NUCLEOTIDE SEQUENCE [LARGE SCALE GENOMIC DNA]</scope>
    <source>
        <strain evidence="12">Taebaek</strain>
    </source>
</reference>
<evidence type="ECO:0000256" key="8">
    <source>
        <dbReference type="PIRSR" id="PIRSR621190-2"/>
    </source>
</evidence>
<feature type="binding site" evidence="8">
    <location>
        <position position="191"/>
    </location>
    <ligand>
        <name>Ca(2+)</name>
        <dbReference type="ChEBI" id="CHEBI:29108"/>
        <label>3</label>
    </ligand>
</feature>
<gene>
    <name evidence="12" type="ORF">niasHS_006553</name>
</gene>
<keyword evidence="13" id="KW-1185">Reference proteome</keyword>
<feature type="binding site" evidence="8">
    <location>
        <position position="208"/>
    </location>
    <ligand>
        <name>Ca(2+)</name>
        <dbReference type="ChEBI" id="CHEBI:29108"/>
        <label>3</label>
    </ligand>
</feature>
<dbReference type="GO" id="GO:0008237">
    <property type="term" value="F:metallopeptidase activity"/>
    <property type="evidence" value="ECO:0007669"/>
    <property type="project" value="UniProtKB-KW"/>
</dbReference>
<dbReference type="GO" id="GO:0046872">
    <property type="term" value="F:metal ion binding"/>
    <property type="evidence" value="ECO:0007669"/>
    <property type="project" value="UniProtKB-KW"/>
</dbReference>
<evidence type="ECO:0000313" key="13">
    <source>
        <dbReference type="Proteomes" id="UP001620645"/>
    </source>
</evidence>
<feature type="binding site" evidence="8">
    <location>
        <position position="196"/>
    </location>
    <ligand>
        <name>Zn(2+)</name>
        <dbReference type="ChEBI" id="CHEBI:29105"/>
        <label>1</label>
    </ligand>
</feature>
<dbReference type="InterPro" id="IPR001818">
    <property type="entry name" value="Pept_M10_metallopeptidase"/>
</dbReference>
<dbReference type="AlphaFoldDB" id="A0ABD2JHL1"/>
<evidence type="ECO:0000256" key="7">
    <source>
        <dbReference type="PIRSR" id="PIRSR621190-1"/>
    </source>
</evidence>
<keyword evidence="10" id="KW-0732">Signal</keyword>
<feature type="compositionally biased region" description="Gly residues" evidence="9">
    <location>
        <begin position="343"/>
        <end position="352"/>
    </location>
</feature>
<organism evidence="12 13">
    <name type="scientific">Heterodera schachtii</name>
    <name type="common">Sugarbeet cyst nematode worm</name>
    <name type="synonym">Tylenchus schachtii</name>
    <dbReference type="NCBI Taxonomy" id="97005"/>
    <lineage>
        <taxon>Eukaryota</taxon>
        <taxon>Metazoa</taxon>
        <taxon>Ecdysozoa</taxon>
        <taxon>Nematoda</taxon>
        <taxon>Chromadorea</taxon>
        <taxon>Rhabditida</taxon>
        <taxon>Tylenchina</taxon>
        <taxon>Tylenchomorpha</taxon>
        <taxon>Tylenchoidea</taxon>
        <taxon>Heteroderidae</taxon>
        <taxon>Heteroderinae</taxon>
        <taxon>Heterodera</taxon>
    </lineage>
</organism>
<feature type="signal peptide" evidence="10">
    <location>
        <begin position="1"/>
        <end position="33"/>
    </location>
</feature>
<dbReference type="SUPFAM" id="SSF55486">
    <property type="entry name" value="Metalloproteases ('zincins'), catalytic domain"/>
    <property type="match status" value="1"/>
</dbReference>
<feature type="binding site" evidence="8">
    <location>
        <position position="254"/>
    </location>
    <ligand>
        <name>Zn(2+)</name>
        <dbReference type="ChEBI" id="CHEBI:29105"/>
        <label>2</label>
        <note>catalytic</note>
    </ligand>
</feature>
<dbReference type="SMART" id="SM00235">
    <property type="entry name" value="ZnMc"/>
    <property type="match status" value="1"/>
</dbReference>
<comment type="cofactor">
    <cofactor evidence="8">
        <name>Ca(2+)</name>
        <dbReference type="ChEBI" id="CHEBI:29108"/>
    </cofactor>
    <text evidence="8">Can bind about 5 Ca(2+) ions per subunit.</text>
</comment>
<protein>
    <recommendedName>
        <fullName evidence="11">Peptidase metallopeptidase domain-containing protein</fullName>
    </recommendedName>
</protein>
<feature type="region of interest" description="Disordered" evidence="9">
    <location>
        <begin position="343"/>
        <end position="432"/>
    </location>
</feature>
<keyword evidence="5 8" id="KW-0862">Zinc</keyword>
<dbReference type="Gene3D" id="3.40.390.10">
    <property type="entry name" value="Collagenase (Catalytic Domain)"/>
    <property type="match status" value="1"/>
</dbReference>
<dbReference type="InterPro" id="IPR021190">
    <property type="entry name" value="Pept_M10A"/>
</dbReference>
<dbReference type="InterPro" id="IPR006026">
    <property type="entry name" value="Peptidase_Metallo"/>
</dbReference>
<feature type="binding site" evidence="8">
    <location>
        <position position="181"/>
    </location>
    <ligand>
        <name>Zn(2+)</name>
        <dbReference type="ChEBI" id="CHEBI:29105"/>
        <label>1</label>
    </ligand>
</feature>
<keyword evidence="3 8" id="KW-0479">Metal-binding</keyword>
<evidence type="ECO:0000259" key="11">
    <source>
        <dbReference type="SMART" id="SM00235"/>
    </source>
</evidence>
<feature type="binding site" evidence="8">
    <location>
        <position position="171"/>
    </location>
    <ligand>
        <name>Ca(2+)</name>
        <dbReference type="ChEBI" id="CHEBI:29108"/>
        <label>2</label>
    </ligand>
</feature>
<feature type="compositionally biased region" description="Low complexity" evidence="9">
    <location>
        <begin position="399"/>
        <end position="408"/>
    </location>
</feature>
<feature type="binding site" evidence="8">
    <location>
        <position position="189"/>
    </location>
    <ligand>
        <name>Ca(2+)</name>
        <dbReference type="ChEBI" id="CHEBI:29108"/>
        <label>3</label>
    </ligand>
</feature>
<keyword evidence="8" id="KW-0106">Calcium</keyword>
<feature type="binding site" evidence="8">
    <location>
        <position position="209"/>
    </location>
    <ligand>
        <name>Ca(2+)</name>
        <dbReference type="ChEBI" id="CHEBI:29108"/>
        <label>1</label>
    </ligand>
</feature>
<accession>A0ABD2JHL1</accession>
<dbReference type="Pfam" id="PF01471">
    <property type="entry name" value="PG_binding_1"/>
    <property type="match status" value="1"/>
</dbReference>
<proteinExistence type="inferred from homology"/>
<feature type="binding site" evidence="8">
    <location>
        <position position="188"/>
    </location>
    <ligand>
        <name>Ca(2+)</name>
        <dbReference type="ChEBI" id="CHEBI:29108"/>
        <label>3</label>
    </ligand>
</feature>
<evidence type="ECO:0000256" key="2">
    <source>
        <dbReference type="ARBA" id="ARBA00022670"/>
    </source>
</evidence>
<dbReference type="PANTHER" id="PTHR10201:SF329">
    <property type="entry name" value="MATRIX METALLOPROTEINASE-C"/>
    <property type="match status" value="1"/>
</dbReference>
<feature type="active site" evidence="7">
    <location>
        <position position="237"/>
    </location>
</feature>
<feature type="binding site" evidence="8">
    <location>
        <position position="211"/>
    </location>
    <ligand>
        <name>Ca(2+)</name>
        <dbReference type="ChEBI" id="CHEBI:29108"/>
        <label>3</label>
    </ligand>
</feature>
<feature type="binding site" evidence="8">
    <location>
        <position position="206"/>
    </location>
    <ligand>
        <name>Zn(2+)</name>
        <dbReference type="ChEBI" id="CHEBI:29105"/>
        <label>1</label>
    </ligand>
</feature>
<feature type="compositionally biased region" description="Polar residues" evidence="9">
    <location>
        <begin position="373"/>
        <end position="398"/>
    </location>
</feature>
<dbReference type="PANTHER" id="PTHR10201">
    <property type="entry name" value="MATRIX METALLOPROTEINASE"/>
    <property type="match status" value="1"/>
</dbReference>
<comment type="caution">
    <text evidence="12">The sequence shown here is derived from an EMBL/GenBank/DDBJ whole genome shotgun (WGS) entry which is preliminary data.</text>
</comment>
<feature type="binding site" evidence="8">
    <location>
        <position position="236"/>
    </location>
    <ligand>
        <name>Zn(2+)</name>
        <dbReference type="ChEBI" id="CHEBI:29105"/>
        <label>2</label>
        <note>catalytic</note>
    </ligand>
</feature>
<feature type="domain" description="Peptidase metallopeptidase" evidence="11">
    <location>
        <begin position="119"/>
        <end position="287"/>
    </location>
</feature>
<evidence type="ECO:0000256" key="1">
    <source>
        <dbReference type="ARBA" id="ARBA00010370"/>
    </source>
</evidence>
<feature type="compositionally biased region" description="Gly residues" evidence="9">
    <location>
        <begin position="312"/>
        <end position="328"/>
    </location>
</feature>
<dbReference type="InterPro" id="IPR024079">
    <property type="entry name" value="MetalloPept_cat_dom_sf"/>
</dbReference>
<evidence type="ECO:0000256" key="9">
    <source>
        <dbReference type="SAM" id="MobiDB-lite"/>
    </source>
</evidence>
<evidence type="ECO:0000256" key="6">
    <source>
        <dbReference type="ARBA" id="ARBA00023049"/>
    </source>
</evidence>
<feature type="compositionally biased region" description="Low complexity" evidence="9">
    <location>
        <begin position="420"/>
        <end position="432"/>
    </location>
</feature>